<evidence type="ECO:0000313" key="7">
    <source>
        <dbReference type="EMBL" id="CAA2109466.1"/>
    </source>
</evidence>
<evidence type="ECO:0000256" key="1">
    <source>
        <dbReference type="ARBA" id="ARBA00001917"/>
    </source>
</evidence>
<dbReference type="SUPFAM" id="SSF55469">
    <property type="entry name" value="FMN-dependent nitroreductase-like"/>
    <property type="match status" value="1"/>
</dbReference>
<keyword evidence="5 7" id="KW-0560">Oxidoreductase</keyword>
<dbReference type="InterPro" id="IPR000415">
    <property type="entry name" value="Nitroreductase-like"/>
</dbReference>
<name>A0A679JDJ8_VARPD</name>
<evidence type="ECO:0000256" key="2">
    <source>
        <dbReference type="ARBA" id="ARBA00007118"/>
    </source>
</evidence>
<sequence length="238" mass="27110">MPAPLLMEPTPMNADPFVDDLIRERRSKRGFLDRNVPLDTVKDILSVAKYAPSSSNTQPWRCYVVTGEARERVTRAAVAEFRANHATLAPEYPFFPQPLHDPYSSRFNTFRGQLGDAQGVHRSDKAGRMRDVERQFLFFDAPVGLIFTMDRKLEWASFLCYGCFLQNVMLAAKARGLDTCPQQIWSLQHHVLRAELGIPAEEMVIAGMSMGWADNSLPENRMTLHKLDLDHFASFIHQ</sequence>
<dbReference type="EC" id="1.-.-.-" evidence="7"/>
<keyword evidence="4" id="KW-0288">FMN</keyword>
<evidence type="ECO:0000259" key="6">
    <source>
        <dbReference type="Pfam" id="PF00881"/>
    </source>
</evidence>
<dbReference type="InterPro" id="IPR029479">
    <property type="entry name" value="Nitroreductase"/>
</dbReference>
<comment type="cofactor">
    <cofactor evidence="1">
        <name>FMN</name>
        <dbReference type="ChEBI" id="CHEBI:58210"/>
    </cofactor>
</comment>
<accession>A0A679JDJ8</accession>
<dbReference type="GO" id="GO:0016491">
    <property type="term" value="F:oxidoreductase activity"/>
    <property type="evidence" value="ECO:0007669"/>
    <property type="project" value="UniProtKB-KW"/>
</dbReference>
<dbReference type="AlphaFoldDB" id="A0A679JDJ8"/>
<dbReference type="EMBL" id="LR743508">
    <property type="protein sequence ID" value="CAA2109466.1"/>
    <property type="molecule type" value="Genomic_DNA"/>
</dbReference>
<dbReference type="Pfam" id="PF00881">
    <property type="entry name" value="Nitroreductase"/>
    <property type="match status" value="1"/>
</dbReference>
<dbReference type="RefSeq" id="WP_425337088.1">
    <property type="nucleotide sequence ID" value="NZ_LR743508.1"/>
</dbReference>
<dbReference type="PANTHER" id="PTHR43673:SF2">
    <property type="entry name" value="NITROREDUCTASE"/>
    <property type="match status" value="1"/>
</dbReference>
<dbReference type="CDD" id="cd02136">
    <property type="entry name" value="PnbA_NfnB-like"/>
    <property type="match status" value="1"/>
</dbReference>
<dbReference type="Gene3D" id="3.40.109.10">
    <property type="entry name" value="NADH Oxidase"/>
    <property type="match status" value="1"/>
</dbReference>
<keyword evidence="3" id="KW-0285">Flavoprotein</keyword>
<dbReference type="PANTHER" id="PTHR43673">
    <property type="entry name" value="NAD(P)H NITROREDUCTASE YDGI-RELATED"/>
    <property type="match status" value="1"/>
</dbReference>
<gene>
    <name evidence="7" type="primary">nfnB_1</name>
    <name evidence="7" type="ORF">VVAX_05737</name>
</gene>
<protein>
    <submittedName>
        <fullName evidence="7">Nitroreductase NfnB</fullName>
        <ecNumber evidence="7">1.-.-.-</ecNumber>
    </submittedName>
</protein>
<comment type="similarity">
    <text evidence="2">Belongs to the nitroreductase family.</text>
</comment>
<reference evidence="7" key="1">
    <citation type="submission" date="2019-12" db="EMBL/GenBank/DDBJ databases">
        <authorList>
            <person name="Cremers G."/>
        </authorList>
    </citation>
    <scope>NUCLEOTIDE SEQUENCE</scope>
    <source>
        <strain evidence="7">Vvax</strain>
    </source>
</reference>
<evidence type="ECO:0000256" key="3">
    <source>
        <dbReference type="ARBA" id="ARBA00022630"/>
    </source>
</evidence>
<organism evidence="7">
    <name type="scientific">Variovorax paradoxus</name>
    <dbReference type="NCBI Taxonomy" id="34073"/>
    <lineage>
        <taxon>Bacteria</taxon>
        <taxon>Pseudomonadati</taxon>
        <taxon>Pseudomonadota</taxon>
        <taxon>Betaproteobacteria</taxon>
        <taxon>Burkholderiales</taxon>
        <taxon>Comamonadaceae</taxon>
        <taxon>Variovorax</taxon>
    </lineage>
</organism>
<evidence type="ECO:0000256" key="4">
    <source>
        <dbReference type="ARBA" id="ARBA00022643"/>
    </source>
</evidence>
<evidence type="ECO:0000256" key="5">
    <source>
        <dbReference type="ARBA" id="ARBA00023002"/>
    </source>
</evidence>
<proteinExistence type="inferred from homology"/>
<feature type="domain" description="Nitroreductase" evidence="6">
    <location>
        <begin position="22"/>
        <end position="212"/>
    </location>
</feature>